<dbReference type="Proteomes" id="UP000827976">
    <property type="component" value="Chromosome 17"/>
</dbReference>
<dbReference type="EMBL" id="CM037027">
    <property type="protein sequence ID" value="KAH7657244.1"/>
    <property type="molecule type" value="Genomic_DNA"/>
</dbReference>
<proteinExistence type="predicted"/>
<comment type="caution">
    <text evidence="1">The sequence shown here is derived from an EMBL/GenBank/DDBJ whole genome shotgun (WGS) entry which is preliminary data.</text>
</comment>
<keyword evidence="2" id="KW-1185">Reference proteome</keyword>
<evidence type="ECO:0000313" key="1">
    <source>
        <dbReference type="EMBL" id="KAH7657244.1"/>
    </source>
</evidence>
<name>A0ACB7UA83_DIOAL</name>
<organism evidence="1 2">
    <name type="scientific">Dioscorea alata</name>
    <name type="common">Purple yam</name>
    <dbReference type="NCBI Taxonomy" id="55571"/>
    <lineage>
        <taxon>Eukaryota</taxon>
        <taxon>Viridiplantae</taxon>
        <taxon>Streptophyta</taxon>
        <taxon>Embryophyta</taxon>
        <taxon>Tracheophyta</taxon>
        <taxon>Spermatophyta</taxon>
        <taxon>Magnoliopsida</taxon>
        <taxon>Liliopsida</taxon>
        <taxon>Dioscoreales</taxon>
        <taxon>Dioscoreaceae</taxon>
        <taxon>Dioscorea</taxon>
    </lineage>
</organism>
<accession>A0ACB7UA83</accession>
<reference evidence="2" key="1">
    <citation type="journal article" date="2022" name="Nat. Commun.">
        <title>Chromosome evolution and the genetic basis of agronomically important traits in greater yam.</title>
        <authorList>
            <person name="Bredeson J.V."/>
            <person name="Lyons J.B."/>
            <person name="Oniyinde I.O."/>
            <person name="Okereke N.R."/>
            <person name="Kolade O."/>
            <person name="Nnabue I."/>
            <person name="Nwadili C.O."/>
            <person name="Hribova E."/>
            <person name="Parker M."/>
            <person name="Nwogha J."/>
            <person name="Shu S."/>
            <person name="Carlson J."/>
            <person name="Kariba R."/>
            <person name="Muthemba S."/>
            <person name="Knop K."/>
            <person name="Barton G.J."/>
            <person name="Sherwood A.V."/>
            <person name="Lopez-Montes A."/>
            <person name="Asiedu R."/>
            <person name="Jamnadass R."/>
            <person name="Muchugi A."/>
            <person name="Goodstein D."/>
            <person name="Egesi C.N."/>
            <person name="Featherston J."/>
            <person name="Asfaw A."/>
            <person name="Simpson G.G."/>
            <person name="Dolezel J."/>
            <person name="Hendre P.S."/>
            <person name="Van Deynze A."/>
            <person name="Kumar P.L."/>
            <person name="Obidiegwu J.E."/>
            <person name="Bhattacharjee R."/>
            <person name="Rokhsar D.S."/>
        </authorList>
    </citation>
    <scope>NUCLEOTIDE SEQUENCE [LARGE SCALE GENOMIC DNA]</scope>
    <source>
        <strain evidence="2">cv. TDa95/00328</strain>
    </source>
</reference>
<sequence>MSPCVSTISSPLNPRPCFTLLPIKPSSSPPTSFILPKALASISTAMTKQTPIINDANNSTTTTPPHVVLVPLFAQGHIIPMLDMARLLANRGVHVTFITTPVNASRIKPIIARVHESNLPIHFMELPFPCAEAGLPLGCENFDLLPSREPFLNFFDAIRLLAHPLEQRLRDLVPRPTCMINDMWNPWTANVARSLNIRRLVFHGPSCAYIYCSYVFQLHKIYETVTDEFEEITVPGLTGDNDDDDVGESFKVSKAHSSGWSNLPGFEKIRDEVLHAAETADGVVMNTFDDVELMFVEAYKKVVGKDVWTVGPLCLYGKDDDLSARIERGNKAIVDQEKLFGWLDSMEDNSVLYVSFGTLTRMKVGQTLEIGSGLEASGVPFIWVIKDVEKSPAVEEWLEGFEKRMSLRSFVIKGWAPQAAILSHKAVGGFVSHCGWNSTLEAVSNGVPMITWPQFADQFLNERLVVKFLRMGIAIGVKKPMFYFGKNEISVSSADVERAVRGLMGDGEEAQERRIRAREIKGKAIKGMEEGGSSYENITMLVEYIKYDPCKGTQGAKSLMNL</sequence>
<protein>
    <submittedName>
        <fullName evidence="1">UDP-glucuronosyl/UDP-glucosyltransferase protein</fullName>
    </submittedName>
</protein>
<evidence type="ECO:0000313" key="2">
    <source>
        <dbReference type="Proteomes" id="UP000827976"/>
    </source>
</evidence>
<gene>
    <name evidence="1" type="ORF">IHE45_17G008800</name>
</gene>